<dbReference type="Pfam" id="PF12738">
    <property type="entry name" value="PTCB-BRCT"/>
    <property type="match status" value="1"/>
</dbReference>
<dbReference type="PANTHER" id="PTHR14625">
    <property type="entry name" value="MICROCEPHALIN"/>
    <property type="match status" value="1"/>
</dbReference>
<dbReference type="PROSITE" id="PS50172">
    <property type="entry name" value="BRCT"/>
    <property type="match status" value="1"/>
</dbReference>
<sequence length="581" mass="64816">MEPVLKGITAFVEVWSSNRTENYSETFEHQLRDMGAKVSKTLNKHVTHVVFKDGHLATWRKAQKMSVKVVSVLWVEKCRETRVHVDEALFPVVAANEELPQPLKKHKCMQPKDFVEKTPGNDRKLQKRLDQMAKELAIQKIAVNAETDVPVLLFEDNGSLVYSPVNKVKDQYSAMERRIKEMKEKRENISPTASQMSQILPSSSPGDCLLPTYVLTNSEDALLPGEQMEDCLNSSFDCFWGTDKLKSQKTEVVKPACDSWTDNPIPMSVSVNSPSQSYEQTCLTSKQRSRSSLRKKQLFQHTLDDKLSLEKEDIEKFPNKNQDENSKATSVANASSLLKIKGLGHLSPSKKMAKLSNVAAVIDGLSNAPKSSRNLRKCTLDRSFPVYGNNCILKGKKRKKSGILSSLKLATSELGASGFKDFWQAGSTGSKSFVSEEASYEEDSYEDFFSSFNLNKNEVQLQVPKESQNPPEVCCKDSFASMDSLGLSFCKPCSTSKESGRGSISANDLSVKENLKPAEHLGSVPLNYTSHGEKDDTAEAVDSDDVNSLSQHAHEKSYRTNVNYSTYTNGIKSLSSWQRKK</sequence>
<accession>A0A8V5FR41</accession>
<dbReference type="InterPro" id="IPR001357">
    <property type="entry name" value="BRCT_dom"/>
</dbReference>
<protein>
    <submittedName>
        <fullName evidence="2">Uncharacterized protein</fullName>
    </submittedName>
</protein>
<organism evidence="2 3">
    <name type="scientific">Melopsittacus undulatus</name>
    <name type="common">Budgerigar</name>
    <name type="synonym">Psittacus undulatus</name>
    <dbReference type="NCBI Taxonomy" id="13146"/>
    <lineage>
        <taxon>Eukaryota</taxon>
        <taxon>Metazoa</taxon>
        <taxon>Chordata</taxon>
        <taxon>Craniata</taxon>
        <taxon>Vertebrata</taxon>
        <taxon>Euteleostomi</taxon>
        <taxon>Archelosauria</taxon>
        <taxon>Archosauria</taxon>
        <taxon>Dinosauria</taxon>
        <taxon>Saurischia</taxon>
        <taxon>Theropoda</taxon>
        <taxon>Coelurosauria</taxon>
        <taxon>Aves</taxon>
        <taxon>Neognathae</taxon>
        <taxon>Neoaves</taxon>
        <taxon>Telluraves</taxon>
        <taxon>Australaves</taxon>
        <taxon>Psittaciformes</taxon>
        <taxon>Psittaculidae</taxon>
        <taxon>Melopsittacus</taxon>
    </lineage>
</organism>
<evidence type="ECO:0000313" key="3">
    <source>
        <dbReference type="Proteomes" id="UP000694405"/>
    </source>
</evidence>
<dbReference type="CDD" id="cd17716">
    <property type="entry name" value="BRCT_microcephalin_rpt1"/>
    <property type="match status" value="1"/>
</dbReference>
<dbReference type="InterPro" id="IPR022047">
    <property type="entry name" value="Microcephalin-like"/>
</dbReference>
<reference evidence="2" key="1">
    <citation type="submission" date="2020-03" db="EMBL/GenBank/DDBJ databases">
        <title>Melopsittacus undulatus (budgerigar) genome, bMelUnd1, maternal haplotype with Z.</title>
        <authorList>
            <person name="Gedman G."/>
            <person name="Mountcastle J."/>
            <person name="Haase B."/>
            <person name="Formenti G."/>
            <person name="Wright T."/>
            <person name="Apodaca J."/>
            <person name="Pelan S."/>
            <person name="Chow W."/>
            <person name="Rhie A."/>
            <person name="Howe K."/>
            <person name="Fedrigo O."/>
            <person name="Jarvis E.D."/>
        </authorList>
    </citation>
    <scope>NUCLEOTIDE SEQUENCE [LARGE SCALE GENOMIC DNA]</scope>
</reference>
<dbReference type="InterPro" id="IPR036420">
    <property type="entry name" value="BRCT_dom_sf"/>
</dbReference>
<dbReference type="Ensembl" id="ENSMUNT00000020536.2">
    <property type="protein sequence ID" value="ENSMUNP00000017871.2"/>
    <property type="gene ID" value="ENSMUNG00000013683.2"/>
</dbReference>
<dbReference type="PANTHER" id="PTHR14625:SF3">
    <property type="entry name" value="MICROCEPHALIN"/>
    <property type="match status" value="1"/>
</dbReference>
<reference evidence="2" key="3">
    <citation type="submission" date="2025-09" db="UniProtKB">
        <authorList>
            <consortium name="Ensembl"/>
        </authorList>
    </citation>
    <scope>IDENTIFICATION</scope>
</reference>
<accession>A0A8C6JW16</accession>
<proteinExistence type="predicted"/>
<dbReference type="Gene3D" id="3.40.50.10190">
    <property type="entry name" value="BRCT domain"/>
    <property type="match status" value="1"/>
</dbReference>
<evidence type="ECO:0000313" key="2">
    <source>
        <dbReference type="Ensembl" id="ENSMUNP00000017871.2"/>
    </source>
</evidence>
<dbReference type="GO" id="GO:0000278">
    <property type="term" value="P:mitotic cell cycle"/>
    <property type="evidence" value="ECO:0007669"/>
    <property type="project" value="TreeGrafter"/>
</dbReference>
<reference evidence="2" key="2">
    <citation type="submission" date="2025-08" db="UniProtKB">
        <authorList>
            <consortium name="Ensembl"/>
        </authorList>
    </citation>
    <scope>IDENTIFICATION</scope>
</reference>
<feature type="region of interest" description="Disordered" evidence="1">
    <location>
        <begin position="521"/>
        <end position="558"/>
    </location>
</feature>
<dbReference type="SUPFAM" id="SSF52113">
    <property type="entry name" value="BRCT domain"/>
    <property type="match status" value="1"/>
</dbReference>
<name>A0A8C6JW16_MELUD</name>
<evidence type="ECO:0000256" key="1">
    <source>
        <dbReference type="SAM" id="MobiDB-lite"/>
    </source>
</evidence>
<keyword evidence="3" id="KW-1185">Reference proteome</keyword>
<dbReference type="AlphaFoldDB" id="A0A8C6JW16"/>
<dbReference type="Proteomes" id="UP000694405">
    <property type="component" value="Chromosome 3"/>
</dbReference>